<dbReference type="AlphaFoldDB" id="Q9LPB9"/>
<dbReference type="Gene3D" id="2.40.70.10">
    <property type="entry name" value="Acid Proteases"/>
    <property type="match status" value="1"/>
</dbReference>
<organism evidence="2">
    <name type="scientific">Arabidopsis thaliana</name>
    <name type="common">Mouse-ear cress</name>
    <dbReference type="NCBI Taxonomy" id="3702"/>
    <lineage>
        <taxon>Eukaryota</taxon>
        <taxon>Viridiplantae</taxon>
        <taxon>Streptophyta</taxon>
        <taxon>Embryophyta</taxon>
        <taxon>Tracheophyta</taxon>
        <taxon>Spermatophyta</taxon>
        <taxon>Magnoliopsida</taxon>
        <taxon>eudicotyledons</taxon>
        <taxon>Gunneridae</taxon>
        <taxon>Pentapetalae</taxon>
        <taxon>rosids</taxon>
        <taxon>malvids</taxon>
        <taxon>Brassicales</taxon>
        <taxon>Brassicaceae</taxon>
        <taxon>Camelineae</taxon>
        <taxon>Arabidopsis</taxon>
    </lineage>
</organism>
<dbReference type="EMBL" id="AC020646">
    <property type="protein sequence ID" value="AAF79778.1"/>
    <property type="molecule type" value="Genomic_DNA"/>
</dbReference>
<dbReference type="PANTHER" id="PTHR33067">
    <property type="entry name" value="RNA-DIRECTED DNA POLYMERASE-RELATED"/>
    <property type="match status" value="1"/>
</dbReference>
<feature type="region of interest" description="Disordered" evidence="1">
    <location>
        <begin position="168"/>
        <end position="191"/>
    </location>
</feature>
<proteinExistence type="predicted"/>
<reference key="1">
    <citation type="journal article" date="2000" name="Nature">
        <title>Sequence and analysis of chromosome 1 of the plant Arabidopsis thaliana.</title>
        <authorList>
            <person name="Theologis A."/>
            <person name="Ecker J.R."/>
            <person name="Palm C.J."/>
            <person name="Federspiel N.A."/>
            <person name="Kaul S."/>
            <person name="White O."/>
            <person name="Alonso J."/>
            <person name="Altafi H."/>
            <person name="Araujo R."/>
            <person name="Bowman C.L."/>
            <person name="Brooks S.Y."/>
            <person name="Buehler E."/>
            <person name="Chan A."/>
            <person name="Chao Q."/>
            <person name="Chen H."/>
            <person name="Cheuk R.F."/>
            <person name="Chin C.W."/>
            <person name="Chung M.K."/>
            <person name="Conn L."/>
            <person name="Conway A.B."/>
            <person name="Conway A.R."/>
            <person name="Creasy T.H."/>
            <person name="Dewar K."/>
            <person name="Dunn P."/>
            <person name="Etgu P."/>
            <person name="Feldblyum T.V."/>
            <person name="Feng J."/>
            <person name="Fong B."/>
            <person name="Fujii C.Y."/>
            <person name="Gill J.E."/>
            <person name="Goldsmith A.D."/>
            <person name="Haas B."/>
            <person name="Hansen N.F."/>
            <person name="Hughes B."/>
            <person name="Huizar L."/>
            <person name="Hunter J.L."/>
            <person name="Jenkins J."/>
            <person name="Johnson-Hopson C."/>
            <person name="Khan S."/>
            <person name="Khaykin E."/>
            <person name="Kim C.J."/>
            <person name="Koo H.L."/>
            <person name="Kremenetskaia I."/>
            <person name="Kurtz D.B."/>
            <person name="Kwan A."/>
            <person name="Lam B."/>
            <person name="Langin-Hooper S."/>
            <person name="Lee A."/>
            <person name="Lee J.M."/>
            <person name="Lenz C.A."/>
            <person name="Li J.H."/>
            <person name="Li Y."/>
            <person name="Lin X."/>
            <person name="Liu S.X."/>
            <person name="Liu Z.A."/>
            <person name="Luros J.S."/>
            <person name="Maiti R."/>
            <person name="Marziali A."/>
            <person name="Militscher J."/>
            <person name="Miranda M."/>
            <person name="Nguyen M."/>
            <person name="Nierman W.C."/>
            <person name="Osborne B.I."/>
            <person name="Pai G."/>
            <person name="Peterson J."/>
            <person name="Pham P.K."/>
            <person name="Rizzo M."/>
            <person name="Rooney T."/>
            <person name="Rowley D."/>
            <person name="Sakano H."/>
            <person name="Salzberg S.L."/>
            <person name="Schwartz J.R."/>
            <person name="Shinn P."/>
            <person name="Southwick A.M."/>
            <person name="Sun H."/>
            <person name="Tallon L.J."/>
            <person name="Tambunga G."/>
            <person name="Toriumi M.J."/>
            <person name="Town C.D."/>
            <person name="Utterback T."/>
            <person name="Van Aken S."/>
            <person name="Vaysberg M."/>
            <person name="Vysotskaia V.S."/>
            <person name="Walker M."/>
            <person name="Wu D."/>
            <person name="Yu G."/>
            <person name="Fraser C.M."/>
            <person name="Venter J.C."/>
            <person name="Davis R.W."/>
        </authorList>
    </citation>
    <scope>NUCLEOTIDE SEQUENCE [LARGE SCALE GENOMIC DNA]</scope>
    <source>
        <strain>cv. Columbia</strain>
    </source>
</reference>
<reference evidence="2" key="3">
    <citation type="submission" date="2000-06" db="EMBL/GenBank/DDBJ databases">
        <authorList>
            <person name="Cheuk R."/>
            <person name="Shinn P."/>
            <person name="Brooks S."/>
            <person name="Buehler E."/>
            <person name="Chao Q."/>
            <person name="Johnson-Hopson C."/>
            <person name="Khan S."/>
            <person name="Kim C."/>
            <person name="Altafi H."/>
            <person name="Bei B."/>
            <person name="Chin C."/>
            <person name="Chiou J."/>
            <person name="Choi E."/>
            <person name="Conn L."/>
            <person name="Conway A."/>
            <person name="Gonzalez A."/>
            <person name="Hansen N."/>
            <person name="Howing B."/>
            <person name="Koo T."/>
            <person name="Lam B."/>
            <person name="Lee J."/>
            <person name="Lenz C."/>
            <person name="Li J."/>
            <person name="Liu A."/>
            <person name="Liu J."/>
            <person name="Liu S."/>
            <person name="Mukharsky N."/>
            <person name="Nguyen M."/>
            <person name="Palm C."/>
            <person name="Pham P."/>
            <person name="Sakano H."/>
            <person name="Schwartz J."/>
            <person name="Southwick A."/>
            <person name="Thaveri A."/>
            <person name="Toriumi M."/>
            <person name="Vaysberg M."/>
            <person name="Yu G."/>
            <person name="Davis R."/>
            <person name="Federspiel N."/>
            <person name="Theologis A."/>
            <person name="Ecker J."/>
        </authorList>
    </citation>
    <scope>NUCLEOTIDE SEQUENCE</scope>
</reference>
<name>Q9LPB9_ARATH</name>
<dbReference type="SUPFAM" id="SSF50630">
    <property type="entry name" value="Acid proteases"/>
    <property type="match status" value="1"/>
</dbReference>
<dbReference type="CDD" id="cd00303">
    <property type="entry name" value="retropepsin_like"/>
    <property type="match status" value="1"/>
</dbReference>
<sequence>MLLDTASNGNFLNKDVAEGWKLVENLAQSDGCYNEYYDRLVRGTGGSEDKKSKDIKALNEKLDKLLLAQQKQIHYITDEEHFQMQEGGNDQTVELCYIQNKGAELHNKIGCSYNDLNVKFEALNSKIKYVESQFASTSALEHPQQLPGKAVQNPKDYATGNAITIHQEDESPPSRQTPHTEENMIQEGGGDSTQIAAPATQQFIWTIKHTPLLNTHHPGKKFKIEKLKKDQNQEMISSASTQETYKKKIIQEKLDDPGSFTLPCSLGPLTFNRCLCDLGASVSLMPLSTAKRLGIMEYKFCNLALLLADGSVAHPHGLIENLPVKIENVEIPTDFVVLDVDEKGKDPLILGRPFLASAGAVIDVRNGKINLNLEGIKMKFDIRESSWKSTTGVQNFGVQNMDVDEETEAGTPPRVNYTSQVSKLKRTFDHMKRTTERLAQTEDPTEDDWYEMRKINKWQSRVIEGLSSRVMKLKDQLWMFEKRVKNFSNGIDLEKMETALAIKEDENFTTEWFAPEDQKVVHLEERSLESKLLKEEDYSADQKEAYFEEKSNKYSSYHISRDDAEYDSSTENSTTEDEDFSVPLFHLFSD</sequence>
<evidence type="ECO:0000313" key="2">
    <source>
        <dbReference type="EMBL" id="AAF79778.1"/>
    </source>
</evidence>
<dbReference type="InterPro" id="IPR021109">
    <property type="entry name" value="Peptidase_aspartic_dom_sf"/>
</dbReference>
<accession>Q9LPB9</accession>
<evidence type="ECO:0000256" key="1">
    <source>
        <dbReference type="SAM" id="MobiDB-lite"/>
    </source>
</evidence>
<protein>
    <submittedName>
        <fullName evidence="2">T32E20.1</fullName>
    </submittedName>
</protein>
<dbReference type="PANTHER" id="PTHR33067:SF9">
    <property type="entry name" value="RNA-DIRECTED DNA POLYMERASE"/>
    <property type="match status" value="1"/>
</dbReference>
<reference evidence="2" key="2">
    <citation type="submission" date="2000-02" db="EMBL/GenBank/DDBJ databases">
        <title>Genomic sequence for Arabidopsis thaliana BAC T32E20 from chromosome I.</title>
        <authorList>
            <person name="Shinn P."/>
            <person name="Brooks S."/>
            <person name="Buehler E."/>
            <person name="Chao Q."/>
            <person name="Johnson-Hopson C."/>
            <person name="Khan S."/>
            <person name="Kim C."/>
            <person name="Altafi H."/>
            <person name="Bei Q."/>
            <person name="Chin C."/>
            <person name="Chiou J."/>
            <person name="Choi E."/>
            <person name="Conn L."/>
            <person name="Conway A."/>
            <person name="Gonzales A."/>
            <person name="Hansen N."/>
            <person name="Howing B."/>
            <person name="Koo T."/>
            <person name="Lam B."/>
            <person name="Lee J."/>
            <person name="Lenz C."/>
            <person name="Li J."/>
            <person name="Liu A."/>
            <person name="Liu K."/>
            <person name="Liu S."/>
            <person name="Mukharsky N."/>
            <person name="Nguyen M."/>
            <person name="Palm C."/>
            <person name="Pham P."/>
            <person name="Sakano H."/>
            <person name="Schwartz J."/>
            <person name="Southwick A."/>
            <person name="Thaveri A."/>
            <person name="Toriumi M."/>
            <person name="Vaysberg M."/>
            <person name="Yu G."/>
            <person name="Federspiel N.A."/>
            <person name="Theologis A."/>
            <person name="Ecker J.R."/>
        </authorList>
    </citation>
    <scope>NUCLEOTIDE SEQUENCE</scope>
</reference>